<dbReference type="GO" id="GO:0005484">
    <property type="term" value="F:SNAP receptor activity"/>
    <property type="evidence" value="ECO:0007669"/>
    <property type="project" value="InterPro"/>
</dbReference>
<evidence type="ECO:0000256" key="1">
    <source>
        <dbReference type="ARBA" id="ARBA00004211"/>
    </source>
</evidence>
<dbReference type="GO" id="GO:0012505">
    <property type="term" value="C:endomembrane system"/>
    <property type="evidence" value="ECO:0007669"/>
    <property type="project" value="TreeGrafter"/>
</dbReference>
<sequence>MKDRLAELQQLSKNLTLTDIADKLAEEDDNTSAEDPLLFSSDHWDSVETFLSRVNAVLNELREMESLLEEIKMKHSQILIEPGVHPKFTQDLNTAIKDFKVKSYSTKAAMQQMSDEVAKINESSNPGIIEGVDARIKRNQIMALTRKFQNVLLAFNDEQMVYKDKCKQKIQSYLSLSGQKISDDDIEKAIEDGQLFDYTKGLILAQRDKKALYDEVKSRHEDIIRLEASIKELRNLFQDMSLLLESQGEMLNHIEKNVESAVDCATKAFNNVKQARHMQKNKRKMKIILVIVVIIAILILFGILSTAFCTFLPFLCR</sequence>
<keyword evidence="8" id="KW-1185">Reference proteome</keyword>
<keyword evidence="3" id="KW-0813">Transport</keyword>
<evidence type="ECO:0000256" key="5">
    <source>
        <dbReference type="RuleBase" id="RU003858"/>
    </source>
</evidence>
<dbReference type="GO" id="GO:0031201">
    <property type="term" value="C:SNARE complex"/>
    <property type="evidence" value="ECO:0007669"/>
    <property type="project" value="TreeGrafter"/>
</dbReference>
<dbReference type="GO" id="GO:0006906">
    <property type="term" value="P:vesicle fusion"/>
    <property type="evidence" value="ECO:0007669"/>
    <property type="project" value="TreeGrafter"/>
</dbReference>
<dbReference type="GO" id="GO:0006886">
    <property type="term" value="P:intracellular protein transport"/>
    <property type="evidence" value="ECO:0007669"/>
    <property type="project" value="InterPro"/>
</dbReference>
<dbReference type="CDD" id="cd15848">
    <property type="entry name" value="SNARE_syntaxin1-like"/>
    <property type="match status" value="1"/>
</dbReference>
<dbReference type="PANTHER" id="PTHR19957:SF408">
    <property type="entry name" value="SYNTAXIN-3-RELATED"/>
    <property type="match status" value="1"/>
</dbReference>
<dbReference type="Gene3D" id="1.20.5.110">
    <property type="match status" value="1"/>
</dbReference>
<evidence type="ECO:0000256" key="6">
    <source>
        <dbReference type="SAM" id="Phobius"/>
    </source>
</evidence>
<name>A0A0N5A851_9BILA</name>
<dbReference type="PROSITE" id="PS00914">
    <property type="entry name" value="SYNTAXIN"/>
    <property type="match status" value="1"/>
</dbReference>
<dbReference type="Pfam" id="PF05739">
    <property type="entry name" value="SNARE"/>
    <property type="match status" value="1"/>
</dbReference>
<reference evidence="9" key="1">
    <citation type="submission" date="2017-02" db="UniProtKB">
        <authorList>
            <consortium name="WormBaseParasite"/>
        </authorList>
    </citation>
    <scope>IDENTIFICATION</scope>
</reference>
<dbReference type="GO" id="GO:0005886">
    <property type="term" value="C:plasma membrane"/>
    <property type="evidence" value="ECO:0007669"/>
    <property type="project" value="TreeGrafter"/>
</dbReference>
<dbReference type="Pfam" id="PF00804">
    <property type="entry name" value="Syntaxin"/>
    <property type="match status" value="1"/>
</dbReference>
<evidence type="ECO:0000256" key="2">
    <source>
        <dbReference type="ARBA" id="ARBA00009063"/>
    </source>
</evidence>
<keyword evidence="6" id="KW-0812">Transmembrane</keyword>
<evidence type="ECO:0000256" key="3">
    <source>
        <dbReference type="ARBA" id="ARBA00022448"/>
    </source>
</evidence>
<dbReference type="SMART" id="SM00503">
    <property type="entry name" value="SynN"/>
    <property type="match status" value="1"/>
</dbReference>
<dbReference type="Gene3D" id="1.20.58.70">
    <property type="match status" value="1"/>
</dbReference>
<dbReference type="WBParaSite" id="SMUV_0000023301-mRNA-1">
    <property type="protein sequence ID" value="SMUV_0000023301-mRNA-1"/>
    <property type="gene ID" value="SMUV_0000023301"/>
</dbReference>
<dbReference type="InterPro" id="IPR045242">
    <property type="entry name" value="Syntaxin"/>
</dbReference>
<dbReference type="PROSITE" id="PS50192">
    <property type="entry name" value="T_SNARE"/>
    <property type="match status" value="1"/>
</dbReference>
<feature type="transmembrane region" description="Helical" evidence="6">
    <location>
        <begin position="287"/>
        <end position="315"/>
    </location>
</feature>
<evidence type="ECO:0000259" key="7">
    <source>
        <dbReference type="PROSITE" id="PS50192"/>
    </source>
</evidence>
<accession>A0A0N5A851</accession>
<proteinExistence type="inferred from homology"/>
<dbReference type="SMART" id="SM00397">
    <property type="entry name" value="t_SNARE"/>
    <property type="match status" value="1"/>
</dbReference>
<dbReference type="PANTHER" id="PTHR19957">
    <property type="entry name" value="SYNTAXIN"/>
    <property type="match status" value="1"/>
</dbReference>
<dbReference type="AlphaFoldDB" id="A0A0N5A851"/>
<dbReference type="GO" id="GO:0006887">
    <property type="term" value="P:exocytosis"/>
    <property type="evidence" value="ECO:0007669"/>
    <property type="project" value="TreeGrafter"/>
</dbReference>
<dbReference type="STRING" id="451379.A0A0N5A851"/>
<comment type="subcellular location">
    <subcellularLocation>
        <location evidence="1">Membrane</location>
        <topology evidence="1">Single-pass type IV membrane protein</topology>
    </subcellularLocation>
</comment>
<keyword evidence="4" id="KW-0532">Neurotransmitter transport</keyword>
<dbReference type="InterPro" id="IPR006012">
    <property type="entry name" value="Syntaxin/epimorphin_CS"/>
</dbReference>
<keyword evidence="6" id="KW-0472">Membrane</keyword>
<dbReference type="InterPro" id="IPR006011">
    <property type="entry name" value="Syntaxin_N"/>
</dbReference>
<protein>
    <submittedName>
        <fullName evidence="9">t-SNARE coiled-coil homology domain-containing protein</fullName>
    </submittedName>
</protein>
<organism evidence="8 9">
    <name type="scientific">Syphacia muris</name>
    <dbReference type="NCBI Taxonomy" id="451379"/>
    <lineage>
        <taxon>Eukaryota</taxon>
        <taxon>Metazoa</taxon>
        <taxon>Ecdysozoa</taxon>
        <taxon>Nematoda</taxon>
        <taxon>Chromadorea</taxon>
        <taxon>Rhabditida</taxon>
        <taxon>Spirurina</taxon>
        <taxon>Oxyuridomorpha</taxon>
        <taxon>Oxyuroidea</taxon>
        <taxon>Oxyuridae</taxon>
        <taxon>Syphacia</taxon>
    </lineage>
</organism>
<evidence type="ECO:0000313" key="9">
    <source>
        <dbReference type="WBParaSite" id="SMUV_0000023301-mRNA-1"/>
    </source>
</evidence>
<dbReference type="GO" id="GO:0006836">
    <property type="term" value="P:neurotransmitter transport"/>
    <property type="evidence" value="ECO:0007669"/>
    <property type="project" value="UniProtKB-KW"/>
</dbReference>
<dbReference type="InterPro" id="IPR000727">
    <property type="entry name" value="T_SNARE_dom"/>
</dbReference>
<dbReference type="InterPro" id="IPR010989">
    <property type="entry name" value="SNARE"/>
</dbReference>
<dbReference type="SUPFAM" id="SSF47661">
    <property type="entry name" value="t-snare proteins"/>
    <property type="match status" value="1"/>
</dbReference>
<keyword evidence="6" id="KW-1133">Transmembrane helix</keyword>
<dbReference type="GO" id="GO:0048278">
    <property type="term" value="P:vesicle docking"/>
    <property type="evidence" value="ECO:0007669"/>
    <property type="project" value="TreeGrafter"/>
</dbReference>
<evidence type="ECO:0000313" key="8">
    <source>
        <dbReference type="Proteomes" id="UP000046393"/>
    </source>
</evidence>
<comment type="similarity">
    <text evidence="2 5">Belongs to the syntaxin family.</text>
</comment>
<dbReference type="GO" id="GO:0000149">
    <property type="term" value="F:SNARE binding"/>
    <property type="evidence" value="ECO:0007669"/>
    <property type="project" value="TreeGrafter"/>
</dbReference>
<dbReference type="Proteomes" id="UP000046393">
    <property type="component" value="Unplaced"/>
</dbReference>
<feature type="domain" description="T-SNARE coiled-coil homology" evidence="7">
    <location>
        <begin position="213"/>
        <end position="275"/>
    </location>
</feature>
<evidence type="ECO:0000256" key="4">
    <source>
        <dbReference type="ARBA" id="ARBA00022775"/>
    </source>
</evidence>